<dbReference type="EMBL" id="JEMY01000046">
    <property type="protein sequence ID" value="EXI86044.1"/>
    <property type="molecule type" value="Genomic_DNA"/>
</dbReference>
<dbReference type="Proteomes" id="UP000022141">
    <property type="component" value="Unassembled WGS sequence"/>
</dbReference>
<reference evidence="2" key="1">
    <citation type="submission" date="2014-02" db="EMBL/GenBank/DDBJ databases">
        <title>Expanding our view of genomic diversity in Candidatus Accumulibacter clades.</title>
        <authorList>
            <person name="Skennerton C.T."/>
            <person name="Barr J.J."/>
            <person name="Slater F.R."/>
            <person name="Bond P.L."/>
            <person name="Tyson G.W."/>
        </authorList>
    </citation>
    <scope>NUCLEOTIDE SEQUENCE [LARGE SCALE GENOMIC DNA]</scope>
</reference>
<keyword evidence="3" id="KW-1185">Reference proteome</keyword>
<dbReference type="PATRIC" id="fig|1454004.3.peg.3355"/>
<keyword evidence="1" id="KW-0732">Signal</keyword>
<sequence length="138" mass="14788">MKLMIRVFAILVTIIAFAPASFAQTLTGAAARKSPQADAFLAYEKALIAGGLDAARPTMTAAKVDDLQGMARAFGEDGFKQFLDRMRSGAQGEARRKQIEKVTVSGDYAVLEARDGPNAVTVQHLAKTSDGWKVSVKQ</sequence>
<evidence type="ECO:0000313" key="2">
    <source>
        <dbReference type="EMBL" id="EXI86044.1"/>
    </source>
</evidence>
<comment type="caution">
    <text evidence="2">The sequence shown here is derived from an EMBL/GenBank/DDBJ whole genome shotgun (WGS) entry which is preliminary data.</text>
</comment>
<name>A0A011R4I5_ACCRE</name>
<protein>
    <recommendedName>
        <fullName evidence="4">DUF4878 domain-containing protein</fullName>
    </recommendedName>
</protein>
<evidence type="ECO:0000256" key="1">
    <source>
        <dbReference type="SAM" id="SignalP"/>
    </source>
</evidence>
<feature type="chain" id="PRO_5001462543" description="DUF4878 domain-containing protein" evidence="1">
    <location>
        <begin position="24"/>
        <end position="138"/>
    </location>
</feature>
<dbReference type="Gene3D" id="3.10.450.50">
    <property type="match status" value="1"/>
</dbReference>
<proteinExistence type="predicted"/>
<evidence type="ECO:0000313" key="3">
    <source>
        <dbReference type="Proteomes" id="UP000022141"/>
    </source>
</evidence>
<organism evidence="2 3">
    <name type="scientific">Accumulibacter regalis</name>
    <dbReference type="NCBI Taxonomy" id="522306"/>
    <lineage>
        <taxon>Bacteria</taxon>
        <taxon>Pseudomonadati</taxon>
        <taxon>Pseudomonadota</taxon>
        <taxon>Betaproteobacteria</taxon>
        <taxon>Candidatus Accumulibacter</taxon>
    </lineage>
</organism>
<dbReference type="AlphaFoldDB" id="A0A011R4I5"/>
<gene>
    <name evidence="2" type="ORF">AW11_03253</name>
</gene>
<accession>A0A011R4I5</accession>
<feature type="signal peptide" evidence="1">
    <location>
        <begin position="1"/>
        <end position="23"/>
    </location>
</feature>
<evidence type="ECO:0008006" key="4">
    <source>
        <dbReference type="Google" id="ProtNLM"/>
    </source>
</evidence>